<dbReference type="EMBL" id="AMQN01001158">
    <property type="status" value="NOT_ANNOTATED_CDS"/>
    <property type="molecule type" value="Genomic_DNA"/>
</dbReference>
<feature type="region of interest" description="Disordered" evidence="1">
    <location>
        <begin position="1"/>
        <end position="107"/>
    </location>
</feature>
<gene>
    <name evidence="2" type="ORF">CAPTEDRAFT_190173</name>
</gene>
<evidence type="ECO:0000313" key="3">
    <source>
        <dbReference type="EnsemblMetazoa" id="CapteP190173"/>
    </source>
</evidence>
<reference evidence="3" key="3">
    <citation type="submission" date="2015-06" db="UniProtKB">
        <authorList>
            <consortium name="EnsemblMetazoa"/>
        </authorList>
    </citation>
    <scope>IDENTIFICATION</scope>
</reference>
<evidence type="ECO:0000313" key="2">
    <source>
        <dbReference type="EMBL" id="ELU07249.1"/>
    </source>
</evidence>
<name>R7UL28_CAPTE</name>
<feature type="compositionally biased region" description="Acidic residues" evidence="1">
    <location>
        <begin position="26"/>
        <end position="35"/>
    </location>
</feature>
<reference evidence="2 4" key="2">
    <citation type="journal article" date="2013" name="Nature">
        <title>Insights into bilaterian evolution from three spiralian genomes.</title>
        <authorList>
            <person name="Simakov O."/>
            <person name="Marletaz F."/>
            <person name="Cho S.J."/>
            <person name="Edsinger-Gonzales E."/>
            <person name="Havlak P."/>
            <person name="Hellsten U."/>
            <person name="Kuo D.H."/>
            <person name="Larsson T."/>
            <person name="Lv J."/>
            <person name="Arendt D."/>
            <person name="Savage R."/>
            <person name="Osoegawa K."/>
            <person name="de Jong P."/>
            <person name="Grimwood J."/>
            <person name="Chapman J.A."/>
            <person name="Shapiro H."/>
            <person name="Aerts A."/>
            <person name="Otillar R.P."/>
            <person name="Terry A.Y."/>
            <person name="Boore J.L."/>
            <person name="Grigoriev I.V."/>
            <person name="Lindberg D.R."/>
            <person name="Seaver E.C."/>
            <person name="Weisblat D.A."/>
            <person name="Putnam N.H."/>
            <person name="Rokhsar D.S."/>
        </authorList>
    </citation>
    <scope>NUCLEOTIDE SEQUENCE</scope>
    <source>
        <strain evidence="2 4">I ESC-2004</strain>
    </source>
</reference>
<evidence type="ECO:0000256" key="1">
    <source>
        <dbReference type="SAM" id="MobiDB-lite"/>
    </source>
</evidence>
<feature type="compositionally biased region" description="Basic and acidic residues" evidence="1">
    <location>
        <begin position="36"/>
        <end position="47"/>
    </location>
</feature>
<dbReference type="AlphaFoldDB" id="R7UL28"/>
<proteinExistence type="predicted"/>
<keyword evidence="4" id="KW-1185">Reference proteome</keyword>
<dbReference type="Proteomes" id="UP000014760">
    <property type="component" value="Unassembled WGS sequence"/>
</dbReference>
<dbReference type="HOGENOM" id="CLU_1596096_0_0_1"/>
<dbReference type="EnsemblMetazoa" id="CapteT190173">
    <property type="protein sequence ID" value="CapteP190173"/>
    <property type="gene ID" value="CapteG190173"/>
</dbReference>
<reference evidence="4" key="1">
    <citation type="submission" date="2012-12" db="EMBL/GenBank/DDBJ databases">
        <authorList>
            <person name="Hellsten U."/>
            <person name="Grimwood J."/>
            <person name="Chapman J.A."/>
            <person name="Shapiro H."/>
            <person name="Aerts A."/>
            <person name="Otillar R.P."/>
            <person name="Terry A.Y."/>
            <person name="Boore J.L."/>
            <person name="Simakov O."/>
            <person name="Marletaz F."/>
            <person name="Cho S.-J."/>
            <person name="Edsinger-Gonzales E."/>
            <person name="Havlak P."/>
            <person name="Kuo D.-H."/>
            <person name="Larsson T."/>
            <person name="Lv J."/>
            <person name="Arendt D."/>
            <person name="Savage R."/>
            <person name="Osoegawa K."/>
            <person name="de Jong P."/>
            <person name="Lindberg D.R."/>
            <person name="Seaver E.C."/>
            <person name="Weisblat D.A."/>
            <person name="Putnam N.H."/>
            <person name="Grigoriev I.V."/>
            <person name="Rokhsar D.S."/>
        </authorList>
    </citation>
    <scope>NUCLEOTIDE SEQUENCE</scope>
    <source>
        <strain evidence="4">I ESC-2004</strain>
    </source>
</reference>
<organism evidence="2">
    <name type="scientific">Capitella teleta</name>
    <name type="common">Polychaete worm</name>
    <dbReference type="NCBI Taxonomy" id="283909"/>
    <lineage>
        <taxon>Eukaryota</taxon>
        <taxon>Metazoa</taxon>
        <taxon>Spiralia</taxon>
        <taxon>Lophotrochozoa</taxon>
        <taxon>Annelida</taxon>
        <taxon>Polychaeta</taxon>
        <taxon>Sedentaria</taxon>
        <taxon>Scolecida</taxon>
        <taxon>Capitellidae</taxon>
        <taxon>Capitella</taxon>
    </lineage>
</organism>
<protein>
    <submittedName>
        <fullName evidence="2 3">Uncharacterized protein</fullName>
    </submittedName>
</protein>
<accession>R7UL28</accession>
<evidence type="ECO:0000313" key="4">
    <source>
        <dbReference type="Proteomes" id="UP000014760"/>
    </source>
</evidence>
<sequence length="167" mass="18502">MESDAVQMWYAGSRSTVRLQGLSPLPEEEEEEEEEGKFVKVEVHRSWDGLAGSGPGPPESDDVDGDSGHPLHDEVDEDDAMETRSIAGFIYPDEDDSGRPLSEPAQSLPDLDEVVGFVPRRRRVGITLGTSFDSSWSTLDNSDAESGEIWGISEVNWQYSYIRVNQP</sequence>
<dbReference type="EMBL" id="KB300094">
    <property type="protein sequence ID" value="ELU07249.1"/>
    <property type="molecule type" value="Genomic_DNA"/>
</dbReference>